<feature type="transmembrane region" description="Helical" evidence="2">
    <location>
        <begin position="168"/>
        <end position="188"/>
    </location>
</feature>
<feature type="transmembrane region" description="Helical" evidence="2">
    <location>
        <begin position="56"/>
        <end position="76"/>
    </location>
</feature>
<feature type="compositionally biased region" description="Polar residues" evidence="1">
    <location>
        <begin position="27"/>
        <end position="36"/>
    </location>
</feature>
<dbReference type="InParanoid" id="A0A1E7FUU0"/>
<evidence type="ECO:0000313" key="4">
    <source>
        <dbReference type="Proteomes" id="UP000095751"/>
    </source>
</evidence>
<feature type="transmembrane region" description="Helical" evidence="2">
    <location>
        <begin position="283"/>
        <end position="300"/>
    </location>
</feature>
<keyword evidence="4" id="KW-1185">Reference proteome</keyword>
<reference evidence="3 4" key="1">
    <citation type="submission" date="2016-09" db="EMBL/GenBank/DDBJ databases">
        <title>Extensive genetic diversity and differential bi-allelic expression allows diatom success in the polar Southern Ocean.</title>
        <authorList>
            <consortium name="DOE Joint Genome Institute"/>
            <person name="Mock T."/>
            <person name="Otillar R.P."/>
            <person name="Strauss J."/>
            <person name="Dupont C."/>
            <person name="Frickenhaus S."/>
            <person name="Maumus F."/>
            <person name="Mcmullan M."/>
            <person name="Sanges R."/>
            <person name="Schmutz J."/>
            <person name="Toseland A."/>
            <person name="Valas R."/>
            <person name="Veluchamy A."/>
            <person name="Ward B.J."/>
            <person name="Allen A."/>
            <person name="Barry K."/>
            <person name="Falciatore A."/>
            <person name="Ferrante M."/>
            <person name="Fortunato A.E."/>
            <person name="Gloeckner G."/>
            <person name="Gruber A."/>
            <person name="Hipkin R."/>
            <person name="Janech M."/>
            <person name="Kroth P."/>
            <person name="Leese F."/>
            <person name="Lindquist E."/>
            <person name="Lyon B.R."/>
            <person name="Martin J."/>
            <person name="Mayer C."/>
            <person name="Parker M."/>
            <person name="Quesneville H."/>
            <person name="Raymond J."/>
            <person name="Uhlig C."/>
            <person name="Valentin K.U."/>
            <person name="Worden A.Z."/>
            <person name="Armbrust E.V."/>
            <person name="Bowler C."/>
            <person name="Green B."/>
            <person name="Moulton V."/>
            <person name="Van Oosterhout C."/>
            <person name="Grigoriev I."/>
        </authorList>
    </citation>
    <scope>NUCLEOTIDE SEQUENCE [LARGE SCALE GENOMIC DNA]</scope>
    <source>
        <strain evidence="3 4">CCMP1102</strain>
    </source>
</reference>
<dbReference type="Proteomes" id="UP000095751">
    <property type="component" value="Unassembled WGS sequence"/>
</dbReference>
<sequence>MSNPTGYTRPRPPLLLHPHTSVGKNGLSETNNNVIPSRNRDNNDTGRYNVGSGGSGSALVLFCIGLHDAFIAYLAFRRGITMSERSYTLTWNFPWIGPTYRSLLRFGAFCPERLLSSTSSSSSEYWRCLTSIFVTTSVMEWLLLAWVWTKYIPPVSSRSSLLSPSWHLSWPVVYLLSAFTGQLWMVAFEYNNMGSSSSSSSSNVNNYDYNSNYDTAATTTTTTVSTIPTLSGCAGWATAGVLCSVGIQRPNRRFPCFISAIVLVILQTCQTTGNTIGCSTGSFFGWAFSGIWEITLLPIVSRRRLQQREILNYDYNYDTLNDTENKTNTNINGWNFWNGLAAVIAVLLWLLPISYLLSR</sequence>
<keyword evidence="2" id="KW-1133">Transmembrane helix</keyword>
<dbReference type="KEGG" id="fcy:FRACYDRAFT_232073"/>
<feature type="transmembrane region" description="Helical" evidence="2">
    <location>
        <begin position="336"/>
        <end position="357"/>
    </location>
</feature>
<feature type="transmembrane region" description="Helical" evidence="2">
    <location>
        <begin position="256"/>
        <end position="277"/>
    </location>
</feature>
<name>A0A1E7FUU0_9STRA</name>
<accession>A0A1E7FUU0</accession>
<gene>
    <name evidence="3" type="ORF">FRACYDRAFT_232073</name>
</gene>
<feature type="region of interest" description="Disordered" evidence="1">
    <location>
        <begin position="1"/>
        <end position="48"/>
    </location>
</feature>
<dbReference type="EMBL" id="KV784353">
    <property type="protein sequence ID" value="OEU21926.1"/>
    <property type="molecule type" value="Genomic_DNA"/>
</dbReference>
<organism evidence="3 4">
    <name type="scientific">Fragilariopsis cylindrus CCMP1102</name>
    <dbReference type="NCBI Taxonomy" id="635003"/>
    <lineage>
        <taxon>Eukaryota</taxon>
        <taxon>Sar</taxon>
        <taxon>Stramenopiles</taxon>
        <taxon>Ochrophyta</taxon>
        <taxon>Bacillariophyta</taxon>
        <taxon>Bacillariophyceae</taxon>
        <taxon>Bacillariophycidae</taxon>
        <taxon>Bacillariales</taxon>
        <taxon>Bacillariaceae</taxon>
        <taxon>Fragilariopsis</taxon>
    </lineage>
</organism>
<dbReference type="OrthoDB" id="53578at2759"/>
<dbReference type="AlphaFoldDB" id="A0A1E7FUU0"/>
<evidence type="ECO:0000256" key="1">
    <source>
        <dbReference type="SAM" id="MobiDB-lite"/>
    </source>
</evidence>
<evidence type="ECO:0000313" key="3">
    <source>
        <dbReference type="EMBL" id="OEU21926.1"/>
    </source>
</evidence>
<evidence type="ECO:0000256" key="2">
    <source>
        <dbReference type="SAM" id="Phobius"/>
    </source>
</evidence>
<keyword evidence="2" id="KW-0472">Membrane</keyword>
<protein>
    <submittedName>
        <fullName evidence="3">Uncharacterized protein</fullName>
    </submittedName>
</protein>
<keyword evidence="2" id="KW-0812">Transmembrane</keyword>
<proteinExistence type="predicted"/>